<gene>
    <name evidence="2" type="ORF">E2C01_018518</name>
</gene>
<dbReference type="OrthoDB" id="6381911at2759"/>
<reference evidence="2 3" key="1">
    <citation type="submission" date="2019-05" db="EMBL/GenBank/DDBJ databases">
        <title>Another draft genome of Portunus trituberculatus and its Hox gene families provides insights of decapod evolution.</title>
        <authorList>
            <person name="Jeong J.-H."/>
            <person name="Song I."/>
            <person name="Kim S."/>
            <person name="Choi T."/>
            <person name="Kim D."/>
            <person name="Ryu S."/>
            <person name="Kim W."/>
        </authorList>
    </citation>
    <scope>NUCLEOTIDE SEQUENCE [LARGE SCALE GENOMIC DNA]</scope>
    <source>
        <tissue evidence="2">Muscle</tissue>
    </source>
</reference>
<evidence type="ECO:0000313" key="2">
    <source>
        <dbReference type="EMBL" id="MPC25407.1"/>
    </source>
</evidence>
<dbReference type="Pfam" id="PF00078">
    <property type="entry name" value="RVT_1"/>
    <property type="match status" value="1"/>
</dbReference>
<dbReference type="PANTHER" id="PTHR47510">
    <property type="entry name" value="REVERSE TRANSCRIPTASE DOMAIN-CONTAINING PROTEIN"/>
    <property type="match status" value="1"/>
</dbReference>
<sequence>MPDSALRLFGQWVTQHPWNEVLQVEDVHTKWSNFISTTSAAFHHYFPAKSVTVHPSESPWMTHRIKRLIKQRNWVFHTCPIQYMKLRNKVIREIKIAKASHYPNKIHQLKLTNNRQWYDKIKDLCCLQKQSSPFLHTSHLPAEAAADKMNSHFVTICQTFRPLHPSSLPAYLPAPALLQLSIPVAITSIPSLICEDFVFDWAYTKISSSLDIQQFGNIRAISTSPSLVSFLDFIHSHLDKWNTSLAVAFVDFKKAFDLVDHTVIINKAINLGLPFHLTAWLAEFLTGRRQAVHFQRHTSSYQQLTFGIPQGTKMGPLCFLILINDALTNIPHCWKYVDNCTVGVSLDNKHPDYSVLKQR</sequence>
<dbReference type="PANTHER" id="PTHR47510:SF3">
    <property type="entry name" value="ENDO_EXONUCLEASE_PHOSPHATASE DOMAIN-CONTAINING PROTEIN"/>
    <property type="match status" value="1"/>
</dbReference>
<name>A0A5B7DWD1_PORTR</name>
<dbReference type="InterPro" id="IPR000477">
    <property type="entry name" value="RT_dom"/>
</dbReference>
<evidence type="ECO:0000313" key="3">
    <source>
        <dbReference type="Proteomes" id="UP000324222"/>
    </source>
</evidence>
<dbReference type="AlphaFoldDB" id="A0A5B7DWD1"/>
<protein>
    <recommendedName>
        <fullName evidence="1">Reverse transcriptase domain-containing protein</fullName>
    </recommendedName>
</protein>
<dbReference type="Proteomes" id="UP000324222">
    <property type="component" value="Unassembled WGS sequence"/>
</dbReference>
<feature type="domain" description="Reverse transcriptase" evidence="1">
    <location>
        <begin position="225"/>
        <end position="350"/>
    </location>
</feature>
<proteinExistence type="predicted"/>
<keyword evidence="3" id="KW-1185">Reference proteome</keyword>
<dbReference type="EMBL" id="VSRR010001457">
    <property type="protein sequence ID" value="MPC25407.1"/>
    <property type="molecule type" value="Genomic_DNA"/>
</dbReference>
<accession>A0A5B7DWD1</accession>
<organism evidence="2 3">
    <name type="scientific">Portunus trituberculatus</name>
    <name type="common">Swimming crab</name>
    <name type="synonym">Neptunus trituberculatus</name>
    <dbReference type="NCBI Taxonomy" id="210409"/>
    <lineage>
        <taxon>Eukaryota</taxon>
        <taxon>Metazoa</taxon>
        <taxon>Ecdysozoa</taxon>
        <taxon>Arthropoda</taxon>
        <taxon>Crustacea</taxon>
        <taxon>Multicrustacea</taxon>
        <taxon>Malacostraca</taxon>
        <taxon>Eumalacostraca</taxon>
        <taxon>Eucarida</taxon>
        <taxon>Decapoda</taxon>
        <taxon>Pleocyemata</taxon>
        <taxon>Brachyura</taxon>
        <taxon>Eubrachyura</taxon>
        <taxon>Portunoidea</taxon>
        <taxon>Portunidae</taxon>
        <taxon>Portuninae</taxon>
        <taxon>Portunus</taxon>
    </lineage>
</organism>
<evidence type="ECO:0000259" key="1">
    <source>
        <dbReference type="Pfam" id="PF00078"/>
    </source>
</evidence>
<comment type="caution">
    <text evidence="2">The sequence shown here is derived from an EMBL/GenBank/DDBJ whole genome shotgun (WGS) entry which is preliminary data.</text>
</comment>